<dbReference type="Proteomes" id="UP000018888">
    <property type="component" value="Unassembled WGS sequence"/>
</dbReference>
<dbReference type="VEuPathDB" id="FungiDB:RhiirFUN_024145"/>
<accession>A0A2P4P8C9</accession>
<keyword evidence="2" id="KW-1185">Reference proteome</keyword>
<dbReference type="AlphaFoldDB" id="A0A2P4P8C9"/>
<name>A0A2P4P8C9_RHIID</name>
<sequence>MIEELPCIHQILKSLNSLYKDRLCPICENEEEDFNHIWLCVDRSLDMLTLLSSTKTALKESILSHIDNNETHIDNLEINDLDIWDLNIDNNKFTFIDLIKGFIPKNLMKMGHHIFHEYWLKCCQEMEKKDKDLGINKNLKKRHFGVDCLYRLRQQSTINKYEDLIGIRNNIYYGSDILGYYDSCTP</sequence>
<evidence type="ECO:0000313" key="2">
    <source>
        <dbReference type="Proteomes" id="UP000018888"/>
    </source>
</evidence>
<gene>
    <name evidence="1" type="ORF">GLOIN_2v1702645</name>
</gene>
<evidence type="ECO:0000313" key="1">
    <source>
        <dbReference type="EMBL" id="POG61646.1"/>
    </source>
</evidence>
<reference evidence="1 2" key="1">
    <citation type="journal article" date="2013" name="Proc. Natl. Acad. Sci. U.S.A.">
        <title>Genome of an arbuscular mycorrhizal fungus provides insight into the oldest plant symbiosis.</title>
        <authorList>
            <person name="Tisserant E."/>
            <person name="Malbreil M."/>
            <person name="Kuo A."/>
            <person name="Kohler A."/>
            <person name="Symeonidi A."/>
            <person name="Balestrini R."/>
            <person name="Charron P."/>
            <person name="Duensing N."/>
            <person name="Frei Dit Frey N."/>
            <person name="Gianinazzi-Pearson V."/>
            <person name="Gilbert L.B."/>
            <person name="Handa Y."/>
            <person name="Herr J.R."/>
            <person name="Hijri M."/>
            <person name="Koul R."/>
            <person name="Kawaguchi M."/>
            <person name="Krajinski F."/>
            <person name="Lammers P.J."/>
            <person name="Masclaux F.G."/>
            <person name="Murat C."/>
            <person name="Morin E."/>
            <person name="Ndikumana S."/>
            <person name="Pagni M."/>
            <person name="Petitpierre D."/>
            <person name="Requena N."/>
            <person name="Rosikiewicz P."/>
            <person name="Riley R."/>
            <person name="Saito K."/>
            <person name="San Clemente H."/>
            <person name="Shapiro H."/>
            <person name="van Tuinen D."/>
            <person name="Becard G."/>
            <person name="Bonfante P."/>
            <person name="Paszkowski U."/>
            <person name="Shachar-Hill Y.Y."/>
            <person name="Tuskan G.A."/>
            <person name="Young P.W."/>
            <person name="Sanders I.R."/>
            <person name="Henrissat B."/>
            <person name="Rensing S.A."/>
            <person name="Grigoriev I.V."/>
            <person name="Corradi N."/>
            <person name="Roux C."/>
            <person name="Martin F."/>
        </authorList>
    </citation>
    <scope>NUCLEOTIDE SEQUENCE [LARGE SCALE GENOMIC DNA]</scope>
    <source>
        <strain evidence="1 2">DAOM 197198</strain>
    </source>
</reference>
<organism evidence="1 2">
    <name type="scientific">Rhizophagus irregularis (strain DAOM 181602 / DAOM 197198 / MUCL 43194)</name>
    <name type="common">Arbuscular mycorrhizal fungus</name>
    <name type="synonym">Glomus intraradices</name>
    <dbReference type="NCBI Taxonomy" id="747089"/>
    <lineage>
        <taxon>Eukaryota</taxon>
        <taxon>Fungi</taxon>
        <taxon>Fungi incertae sedis</taxon>
        <taxon>Mucoromycota</taxon>
        <taxon>Glomeromycotina</taxon>
        <taxon>Glomeromycetes</taxon>
        <taxon>Glomerales</taxon>
        <taxon>Glomeraceae</taxon>
        <taxon>Rhizophagus</taxon>
    </lineage>
</organism>
<proteinExistence type="predicted"/>
<protein>
    <submittedName>
        <fullName evidence="1">Uncharacterized protein</fullName>
    </submittedName>
</protein>
<comment type="caution">
    <text evidence="1">The sequence shown here is derived from an EMBL/GenBank/DDBJ whole genome shotgun (WGS) entry which is preliminary data.</text>
</comment>
<reference evidence="1 2" key="2">
    <citation type="journal article" date="2018" name="New Phytol.">
        <title>High intraspecific genome diversity in the model arbuscular mycorrhizal symbiont Rhizophagus irregularis.</title>
        <authorList>
            <person name="Chen E.C.H."/>
            <person name="Morin E."/>
            <person name="Beaudet D."/>
            <person name="Noel J."/>
            <person name="Yildirir G."/>
            <person name="Ndikumana S."/>
            <person name="Charron P."/>
            <person name="St-Onge C."/>
            <person name="Giorgi J."/>
            <person name="Kruger M."/>
            <person name="Marton T."/>
            <person name="Ropars J."/>
            <person name="Grigoriev I.V."/>
            <person name="Hainaut M."/>
            <person name="Henrissat B."/>
            <person name="Roux C."/>
            <person name="Martin F."/>
            <person name="Corradi N."/>
        </authorList>
    </citation>
    <scope>NUCLEOTIDE SEQUENCE [LARGE SCALE GENOMIC DNA]</scope>
    <source>
        <strain evidence="1 2">DAOM 197198</strain>
    </source>
</reference>
<dbReference type="EMBL" id="AUPC02000332">
    <property type="protein sequence ID" value="POG61646.1"/>
    <property type="molecule type" value="Genomic_DNA"/>
</dbReference>